<keyword evidence="2" id="KW-0732">Signal</keyword>
<feature type="compositionally biased region" description="Low complexity" evidence="1">
    <location>
        <begin position="110"/>
        <end position="121"/>
    </location>
</feature>
<feature type="compositionally biased region" description="Gly residues" evidence="1">
    <location>
        <begin position="46"/>
        <end position="60"/>
    </location>
</feature>
<evidence type="ECO:0008006" key="5">
    <source>
        <dbReference type="Google" id="ProtNLM"/>
    </source>
</evidence>
<name>A0ABV1WQI7_9ACTN</name>
<feature type="compositionally biased region" description="Low complexity" evidence="1">
    <location>
        <begin position="61"/>
        <end position="71"/>
    </location>
</feature>
<accession>A0ABV1WQI7</accession>
<evidence type="ECO:0000313" key="4">
    <source>
        <dbReference type="Proteomes" id="UP001474181"/>
    </source>
</evidence>
<feature type="region of interest" description="Disordered" evidence="1">
    <location>
        <begin position="32"/>
        <end position="78"/>
    </location>
</feature>
<feature type="chain" id="PRO_5045256542" description="Lipoprotein" evidence="2">
    <location>
        <begin position="22"/>
        <end position="198"/>
    </location>
</feature>
<keyword evidence="4" id="KW-1185">Reference proteome</keyword>
<evidence type="ECO:0000256" key="2">
    <source>
        <dbReference type="SAM" id="SignalP"/>
    </source>
</evidence>
<proteinExistence type="predicted"/>
<gene>
    <name evidence="3" type="ORF">ABT404_06425</name>
</gene>
<feature type="region of interest" description="Disordered" evidence="1">
    <location>
        <begin position="101"/>
        <end position="121"/>
    </location>
</feature>
<feature type="signal peptide" evidence="2">
    <location>
        <begin position="1"/>
        <end position="21"/>
    </location>
</feature>
<dbReference type="RefSeq" id="WP_350778010.1">
    <property type="nucleotide sequence ID" value="NZ_JBEPEK010000029.1"/>
</dbReference>
<dbReference type="EMBL" id="JBEPEK010000029">
    <property type="protein sequence ID" value="MER7179105.1"/>
    <property type="molecule type" value="Genomic_DNA"/>
</dbReference>
<evidence type="ECO:0000313" key="3">
    <source>
        <dbReference type="EMBL" id="MER7179105.1"/>
    </source>
</evidence>
<evidence type="ECO:0000256" key="1">
    <source>
        <dbReference type="SAM" id="MobiDB-lite"/>
    </source>
</evidence>
<dbReference type="Proteomes" id="UP001474181">
    <property type="component" value="Unassembled WGS sequence"/>
</dbReference>
<protein>
    <recommendedName>
        <fullName evidence="5">Lipoprotein</fullName>
    </recommendedName>
</protein>
<organism evidence="3 4">
    <name type="scientific">Streptomyces hyaluromycini</name>
    <dbReference type="NCBI Taxonomy" id="1377993"/>
    <lineage>
        <taxon>Bacteria</taxon>
        <taxon>Bacillati</taxon>
        <taxon>Actinomycetota</taxon>
        <taxon>Actinomycetes</taxon>
        <taxon>Kitasatosporales</taxon>
        <taxon>Streptomycetaceae</taxon>
        <taxon>Streptomyces</taxon>
    </lineage>
</organism>
<sequence>MFGKRLIVSGAIAILIGTLGACSGGGDRDGTGADNGVSYGQDDTGPGPGTGTGTGTGASTGTGSASASAQDDTVHGLKDSVRHVTAKTVRATRPRLVRKCSTATRRVRHTSSSGTGSRRTTRTWYTTERYRSCTKVRSGTETYRKTVRAEKWCVELDDVNGDKRRDDIWYEVSRSVYGDARTADDRARLEFSPVAEGC</sequence>
<reference evidence="3 4" key="1">
    <citation type="submission" date="2024-06" db="EMBL/GenBank/DDBJ databases">
        <title>The Natural Products Discovery Center: Release of the First 8490 Sequenced Strains for Exploring Actinobacteria Biosynthetic Diversity.</title>
        <authorList>
            <person name="Kalkreuter E."/>
            <person name="Kautsar S.A."/>
            <person name="Yang D."/>
            <person name="Bader C.D."/>
            <person name="Teijaro C.N."/>
            <person name="Fluegel L."/>
            <person name="Davis C.M."/>
            <person name="Simpson J.R."/>
            <person name="Lauterbach L."/>
            <person name="Steele A.D."/>
            <person name="Gui C."/>
            <person name="Meng S."/>
            <person name="Li G."/>
            <person name="Viehrig K."/>
            <person name="Ye F."/>
            <person name="Su P."/>
            <person name="Kiefer A.F."/>
            <person name="Nichols A."/>
            <person name="Cepeda A.J."/>
            <person name="Yan W."/>
            <person name="Fan B."/>
            <person name="Jiang Y."/>
            <person name="Adhikari A."/>
            <person name="Zheng C.-J."/>
            <person name="Schuster L."/>
            <person name="Cowan T.M."/>
            <person name="Smanski M.J."/>
            <person name="Chevrette M.G."/>
            <person name="De Carvalho L.P.S."/>
            <person name="Shen B."/>
        </authorList>
    </citation>
    <scope>NUCLEOTIDE SEQUENCE [LARGE SCALE GENOMIC DNA]</scope>
    <source>
        <strain evidence="3 4">NPDC000234</strain>
    </source>
</reference>
<comment type="caution">
    <text evidence="3">The sequence shown here is derived from an EMBL/GenBank/DDBJ whole genome shotgun (WGS) entry which is preliminary data.</text>
</comment>
<dbReference type="PROSITE" id="PS51257">
    <property type="entry name" value="PROKAR_LIPOPROTEIN"/>
    <property type="match status" value="1"/>
</dbReference>